<feature type="repeat" description="TPR" evidence="8">
    <location>
        <begin position="59"/>
        <end position="92"/>
    </location>
</feature>
<keyword evidence="7" id="KW-0576">Peroxisome</keyword>
<evidence type="ECO:0000256" key="4">
    <source>
        <dbReference type="ARBA" id="ARBA00022490"/>
    </source>
</evidence>
<evidence type="ECO:0000313" key="10">
    <source>
        <dbReference type="Proteomes" id="UP000606490"/>
    </source>
</evidence>
<organism evidence="9 10">
    <name type="scientific">Belnapia mucosa</name>
    <dbReference type="NCBI Taxonomy" id="2804532"/>
    <lineage>
        <taxon>Bacteria</taxon>
        <taxon>Pseudomonadati</taxon>
        <taxon>Pseudomonadota</taxon>
        <taxon>Alphaproteobacteria</taxon>
        <taxon>Acetobacterales</taxon>
        <taxon>Roseomonadaceae</taxon>
        <taxon>Belnapia</taxon>
    </lineage>
</organism>
<dbReference type="InterPro" id="IPR024111">
    <property type="entry name" value="PEX5/PEX5L"/>
</dbReference>
<keyword evidence="4" id="KW-0963">Cytoplasm</keyword>
<protein>
    <submittedName>
        <fullName evidence="9">Glycosyltransferase family protein</fullName>
    </submittedName>
</protein>
<evidence type="ECO:0000256" key="1">
    <source>
        <dbReference type="ARBA" id="ARBA00004275"/>
    </source>
</evidence>
<dbReference type="Gene3D" id="1.25.40.10">
    <property type="entry name" value="Tetratricopeptide repeat domain"/>
    <property type="match status" value="2"/>
</dbReference>
<dbReference type="InterPro" id="IPR013105">
    <property type="entry name" value="TPR_2"/>
</dbReference>
<proteinExistence type="inferred from homology"/>
<dbReference type="SUPFAM" id="SSF53756">
    <property type="entry name" value="UDP-Glycosyltransferase/glycogen phosphorylase"/>
    <property type="match status" value="1"/>
</dbReference>
<sequence>MHAAGSFAAAEGILRPALAVRPGDGFLWNALGVMAAEQGRPAEAVRCYRRALALGAGTAGLWTNLGNALTKLRQHATALACQEEAVRLAPEEGAFRYNLGITLAEADRHAEAVTAFDAALRLSPAHPMARWDRGRSLLHLSNLPRGFADYEVRLENGLVPPRPLPGARWDGRPFPGKRLLLLAEQGFGDTLWASRTLPRLRALGGEVVLECQEALIPLLAPMGWVDRIIPAGAPLPEADWHAHLCSLPGLFAPRLEMLSGEPWLRAPEARLPAMRQRLNGAEASTLRVGIVWSGSTAFPRNAERALTLERFLMAFDLPGVQLFSLQKGPPEAELRAAGAHRIIDLAPHLRDFADTAAAVAELDLVIMTDSAVAHLAGALGCPVWLLLSRPAHWLWMQERADSPWYRSMRLFRPRAEGDWNHVLDGAAAALMRLVRQGGKAGN</sequence>
<feature type="repeat" description="TPR" evidence="8">
    <location>
        <begin position="93"/>
        <end position="126"/>
    </location>
</feature>
<evidence type="ECO:0000313" key="9">
    <source>
        <dbReference type="EMBL" id="MBL6458523.1"/>
    </source>
</evidence>
<comment type="similarity">
    <text evidence="3">Belongs to the peroxisomal targeting signal receptor family.</text>
</comment>
<dbReference type="PANTHER" id="PTHR10130">
    <property type="entry name" value="PEROXISOMAL TARGETING SIGNAL 1 RECEPTOR PEX5"/>
    <property type="match status" value="1"/>
</dbReference>
<keyword evidence="10" id="KW-1185">Reference proteome</keyword>
<dbReference type="Gene3D" id="3.40.50.2000">
    <property type="entry name" value="Glycogen Phosphorylase B"/>
    <property type="match status" value="1"/>
</dbReference>
<accession>A0ABS1VA42</accession>
<dbReference type="Pfam" id="PF07719">
    <property type="entry name" value="TPR_2"/>
    <property type="match status" value="1"/>
</dbReference>
<dbReference type="PANTHER" id="PTHR10130:SF0">
    <property type="entry name" value="GH08708P"/>
    <property type="match status" value="1"/>
</dbReference>
<evidence type="ECO:0000256" key="7">
    <source>
        <dbReference type="ARBA" id="ARBA00023140"/>
    </source>
</evidence>
<dbReference type="EMBL" id="JAEUXJ010000015">
    <property type="protein sequence ID" value="MBL6458523.1"/>
    <property type="molecule type" value="Genomic_DNA"/>
</dbReference>
<reference evidence="9 10" key="1">
    <citation type="submission" date="2021-01" db="EMBL/GenBank/DDBJ databases">
        <title>Belnapia mucosa sp. nov. and Belnapia arida sp. nov., isolated from the Tabernas Desert (Almeria, Spain).</title>
        <authorList>
            <person name="Molina-Menor E."/>
            <person name="Vidal-Verdu A."/>
            <person name="Calonge A."/>
            <person name="Satari L."/>
            <person name="Pereto Magraner J."/>
            <person name="Porcar Miralles M."/>
        </authorList>
    </citation>
    <scope>NUCLEOTIDE SEQUENCE [LARGE SCALE GENOMIC DNA]</scope>
    <source>
        <strain evidence="9 10">T6</strain>
    </source>
</reference>
<keyword evidence="6 8" id="KW-0802">TPR repeat</keyword>
<evidence type="ECO:0000256" key="8">
    <source>
        <dbReference type="PROSITE-ProRule" id="PRU00339"/>
    </source>
</evidence>
<dbReference type="Proteomes" id="UP000606490">
    <property type="component" value="Unassembled WGS sequence"/>
</dbReference>
<dbReference type="SUPFAM" id="SSF48452">
    <property type="entry name" value="TPR-like"/>
    <property type="match status" value="1"/>
</dbReference>
<name>A0ABS1VA42_9PROT</name>
<comment type="subcellular location">
    <subcellularLocation>
        <location evidence="2">Cytoplasm</location>
    </subcellularLocation>
    <subcellularLocation>
        <location evidence="1">Peroxisome</location>
    </subcellularLocation>
</comment>
<keyword evidence="5" id="KW-0677">Repeat</keyword>
<evidence type="ECO:0000256" key="6">
    <source>
        <dbReference type="ARBA" id="ARBA00022803"/>
    </source>
</evidence>
<comment type="caution">
    <text evidence="9">The sequence shown here is derived from an EMBL/GenBank/DDBJ whole genome shotgun (WGS) entry which is preliminary data.</text>
</comment>
<dbReference type="InterPro" id="IPR019734">
    <property type="entry name" value="TPR_rpt"/>
</dbReference>
<evidence type="ECO:0000256" key="3">
    <source>
        <dbReference type="ARBA" id="ARBA00005348"/>
    </source>
</evidence>
<dbReference type="PROSITE" id="PS50005">
    <property type="entry name" value="TPR"/>
    <property type="match status" value="2"/>
</dbReference>
<gene>
    <name evidence="9" type="ORF">JMJ55_24605</name>
</gene>
<evidence type="ECO:0000256" key="5">
    <source>
        <dbReference type="ARBA" id="ARBA00022737"/>
    </source>
</evidence>
<evidence type="ECO:0000256" key="2">
    <source>
        <dbReference type="ARBA" id="ARBA00004496"/>
    </source>
</evidence>
<dbReference type="Pfam" id="PF13432">
    <property type="entry name" value="TPR_16"/>
    <property type="match status" value="1"/>
</dbReference>
<dbReference type="SMART" id="SM00028">
    <property type="entry name" value="TPR"/>
    <property type="match status" value="3"/>
</dbReference>
<dbReference type="InterPro" id="IPR011990">
    <property type="entry name" value="TPR-like_helical_dom_sf"/>
</dbReference>